<evidence type="ECO:0000313" key="5">
    <source>
        <dbReference type="Proteomes" id="UP000237438"/>
    </source>
</evidence>
<comment type="caution">
    <text evidence="4">The sequence shown here is derived from an EMBL/GenBank/DDBJ whole genome shotgun (WGS) entry which is preliminary data.</text>
</comment>
<sequence length="292" mass="32020">MLSKLLISLSSQALLVFSNPLYLGGTPLSEDKNSPFLVPYDWQAGFTNDFEIHDSCNATQKEQLQDGLSEAVAVAKHAREHILVKGAESPIYQKYFGRGPTGAVLGWYDKIASSNRKDIIFRCDDPDKKCQTNADWAGHYRGKNAPLETVICEPSFLTRLPLKALCSPGFDAVTGKPNKLWAPDLIHRLYHLDNIGEGVIKHYTHGQSEALALASSDDYTLAATNTDSLISFANEAYAFDIINPGVGCANTLSKRHEEDSHAKSTSEESDLKVVPTKLEAGETKKVCTCKKS</sequence>
<name>A0A2S4PP34_9PEZI</name>
<evidence type="ECO:0000256" key="1">
    <source>
        <dbReference type="SAM" id="MobiDB-lite"/>
    </source>
</evidence>
<organism evidence="4 5">
    <name type="scientific">Erysiphe pulchra</name>
    <dbReference type="NCBI Taxonomy" id="225359"/>
    <lineage>
        <taxon>Eukaryota</taxon>
        <taxon>Fungi</taxon>
        <taxon>Dikarya</taxon>
        <taxon>Ascomycota</taxon>
        <taxon>Pezizomycotina</taxon>
        <taxon>Leotiomycetes</taxon>
        <taxon>Erysiphales</taxon>
        <taxon>Erysiphaceae</taxon>
        <taxon>Erysiphe</taxon>
    </lineage>
</organism>
<dbReference type="SUPFAM" id="SSF55486">
    <property type="entry name" value="Metalloproteases ('zincins'), catalytic domain"/>
    <property type="match status" value="1"/>
</dbReference>
<evidence type="ECO:0000259" key="3">
    <source>
        <dbReference type="Pfam" id="PF13933"/>
    </source>
</evidence>
<dbReference type="Proteomes" id="UP000237438">
    <property type="component" value="Unassembled WGS sequence"/>
</dbReference>
<feature type="domain" description="Putative peptidase" evidence="3">
    <location>
        <begin position="36"/>
        <end position="249"/>
    </location>
</feature>
<dbReference type="OrthoDB" id="4689212at2759"/>
<dbReference type="InterPro" id="IPR029482">
    <property type="entry name" value="HRXXH"/>
</dbReference>
<keyword evidence="2" id="KW-0732">Signal</keyword>
<feature type="compositionally biased region" description="Basic and acidic residues" evidence="1">
    <location>
        <begin position="254"/>
        <end position="271"/>
    </location>
</feature>
<feature type="signal peptide" evidence="2">
    <location>
        <begin position="1"/>
        <end position="18"/>
    </location>
</feature>
<evidence type="ECO:0000313" key="4">
    <source>
        <dbReference type="EMBL" id="POS83782.1"/>
    </source>
</evidence>
<dbReference type="GO" id="GO:0009986">
    <property type="term" value="C:cell surface"/>
    <property type="evidence" value="ECO:0007669"/>
    <property type="project" value="TreeGrafter"/>
</dbReference>
<reference evidence="4 5" key="1">
    <citation type="submission" date="2017-10" db="EMBL/GenBank/DDBJ databases">
        <title>Development of genomic resources for the powdery mildew, Erysiphe pulchra.</title>
        <authorList>
            <person name="Wadl P.A."/>
            <person name="Mack B.M."/>
            <person name="Moore G."/>
            <person name="Beltz S.B."/>
        </authorList>
    </citation>
    <scope>NUCLEOTIDE SEQUENCE [LARGE SCALE GENOMIC DNA]</scope>
    <source>
        <strain evidence="4">Cflorida</strain>
    </source>
</reference>
<dbReference type="EMBL" id="PEDP01001358">
    <property type="protein sequence ID" value="POS83782.1"/>
    <property type="molecule type" value="Genomic_DNA"/>
</dbReference>
<proteinExistence type="predicted"/>
<dbReference type="GO" id="GO:0008270">
    <property type="term" value="F:zinc ion binding"/>
    <property type="evidence" value="ECO:0007669"/>
    <property type="project" value="TreeGrafter"/>
</dbReference>
<dbReference type="InterPro" id="IPR039124">
    <property type="entry name" value="PRA1-like"/>
</dbReference>
<dbReference type="GO" id="GO:0005576">
    <property type="term" value="C:extracellular region"/>
    <property type="evidence" value="ECO:0007669"/>
    <property type="project" value="TreeGrafter"/>
</dbReference>
<dbReference type="GO" id="GO:0009277">
    <property type="term" value="C:fungal-type cell wall"/>
    <property type="evidence" value="ECO:0007669"/>
    <property type="project" value="TreeGrafter"/>
</dbReference>
<dbReference type="SMR" id="A0A2S4PP34"/>
<dbReference type="PANTHER" id="PTHR39399:SF1">
    <property type="entry name" value="PROTEIN ZPS1"/>
    <property type="match status" value="1"/>
</dbReference>
<feature type="non-terminal residue" evidence="4">
    <location>
        <position position="292"/>
    </location>
</feature>
<dbReference type="Gene3D" id="3.40.390.10">
    <property type="entry name" value="Collagenase (Catalytic Domain)"/>
    <property type="match status" value="1"/>
</dbReference>
<protein>
    <recommendedName>
        <fullName evidence="3">Putative peptidase domain-containing protein</fullName>
    </recommendedName>
</protein>
<feature type="region of interest" description="Disordered" evidence="1">
    <location>
        <begin position="253"/>
        <end position="272"/>
    </location>
</feature>
<gene>
    <name evidence="4" type="ORF">EPUL_005644</name>
</gene>
<keyword evidence="5" id="KW-1185">Reference proteome</keyword>
<dbReference type="Pfam" id="PF13933">
    <property type="entry name" value="HRXXH"/>
    <property type="match status" value="1"/>
</dbReference>
<evidence type="ECO:0000256" key="2">
    <source>
        <dbReference type="SAM" id="SignalP"/>
    </source>
</evidence>
<dbReference type="InterPro" id="IPR024079">
    <property type="entry name" value="MetalloPept_cat_dom_sf"/>
</dbReference>
<dbReference type="GO" id="GO:0005178">
    <property type="term" value="F:integrin binding"/>
    <property type="evidence" value="ECO:0007669"/>
    <property type="project" value="TreeGrafter"/>
</dbReference>
<dbReference type="PANTHER" id="PTHR39399">
    <property type="entry name" value="PROTEIN ZPS1"/>
    <property type="match status" value="1"/>
</dbReference>
<dbReference type="STRING" id="225359.A0A2S4PP34"/>
<feature type="chain" id="PRO_5015484217" description="Putative peptidase domain-containing protein" evidence="2">
    <location>
        <begin position="19"/>
        <end position="292"/>
    </location>
</feature>
<dbReference type="GO" id="GO:0008237">
    <property type="term" value="F:metallopeptidase activity"/>
    <property type="evidence" value="ECO:0007669"/>
    <property type="project" value="InterPro"/>
</dbReference>
<dbReference type="AlphaFoldDB" id="A0A2S4PP34"/>
<accession>A0A2S4PP34</accession>